<dbReference type="GO" id="GO:0022857">
    <property type="term" value="F:transmembrane transporter activity"/>
    <property type="evidence" value="ECO:0007669"/>
    <property type="project" value="InterPro"/>
</dbReference>
<feature type="transmembrane region" description="Helical" evidence="9">
    <location>
        <begin position="84"/>
        <end position="113"/>
    </location>
</feature>
<keyword evidence="4" id="KW-1003">Cell membrane</keyword>
<feature type="transmembrane region" description="Helical" evidence="9">
    <location>
        <begin position="134"/>
        <end position="152"/>
    </location>
</feature>
<keyword evidence="7 9" id="KW-1133">Transmembrane helix</keyword>
<dbReference type="CDD" id="cd06261">
    <property type="entry name" value="TM_PBP2"/>
    <property type="match status" value="1"/>
</dbReference>
<dbReference type="PANTHER" id="PTHR30614">
    <property type="entry name" value="MEMBRANE COMPONENT OF AMINO ACID ABC TRANSPORTER"/>
    <property type="match status" value="1"/>
</dbReference>
<dbReference type="InterPro" id="IPR035906">
    <property type="entry name" value="MetI-like_sf"/>
</dbReference>
<evidence type="ECO:0000256" key="5">
    <source>
        <dbReference type="ARBA" id="ARBA00022692"/>
    </source>
</evidence>
<evidence type="ECO:0000256" key="2">
    <source>
        <dbReference type="ARBA" id="ARBA00010072"/>
    </source>
</evidence>
<reference evidence="11 12" key="1">
    <citation type="submission" date="2016-05" db="EMBL/GenBank/DDBJ databases">
        <title>Genome sequence of Pseudomonas stutzeri 273 and identification of the exopolysaccharide biosynthesis locus.</title>
        <authorList>
            <person name="Wu S."/>
            <person name="Sun C."/>
        </authorList>
    </citation>
    <scope>NUCLEOTIDE SEQUENCE [LARGE SCALE GENOMIC DNA]</scope>
    <source>
        <strain evidence="11 12">273</strain>
    </source>
</reference>
<evidence type="ECO:0000256" key="7">
    <source>
        <dbReference type="ARBA" id="ARBA00022989"/>
    </source>
</evidence>
<dbReference type="GO" id="GO:0006865">
    <property type="term" value="P:amino acid transport"/>
    <property type="evidence" value="ECO:0007669"/>
    <property type="project" value="UniProtKB-KW"/>
</dbReference>
<evidence type="ECO:0000256" key="9">
    <source>
        <dbReference type="RuleBase" id="RU363032"/>
    </source>
</evidence>
<comment type="similarity">
    <text evidence="2">Belongs to the binding-protein-dependent transport system permease family. HisMQ subfamily.</text>
</comment>
<dbReference type="InterPro" id="IPR010065">
    <property type="entry name" value="AA_ABC_transptr_permease_3TM"/>
</dbReference>
<keyword evidence="5 9" id="KW-0812">Transmembrane</keyword>
<dbReference type="RefSeq" id="WP_045429450.1">
    <property type="nucleotide sequence ID" value="NZ_CP015641.1"/>
</dbReference>
<feature type="transmembrane region" description="Helical" evidence="9">
    <location>
        <begin position="254"/>
        <end position="277"/>
    </location>
</feature>
<dbReference type="InterPro" id="IPR043429">
    <property type="entry name" value="ArtM/GltK/GlnP/TcyL/YhdX-like"/>
</dbReference>
<dbReference type="Proteomes" id="UP000077787">
    <property type="component" value="Chromosome"/>
</dbReference>
<feature type="transmembrane region" description="Helical" evidence="9">
    <location>
        <begin position="21"/>
        <end position="41"/>
    </location>
</feature>
<dbReference type="AlphaFoldDB" id="A0A172WS76"/>
<name>A0A172WS76_STUST</name>
<dbReference type="Gene3D" id="1.10.3720.10">
    <property type="entry name" value="MetI-like"/>
    <property type="match status" value="1"/>
</dbReference>
<evidence type="ECO:0000256" key="3">
    <source>
        <dbReference type="ARBA" id="ARBA00022448"/>
    </source>
</evidence>
<accession>A0A172WS76</accession>
<dbReference type="EMBL" id="CP015641">
    <property type="protein sequence ID" value="ANF26187.1"/>
    <property type="molecule type" value="Genomic_DNA"/>
</dbReference>
<evidence type="ECO:0000313" key="12">
    <source>
        <dbReference type="Proteomes" id="UP000077787"/>
    </source>
</evidence>
<feature type="transmembrane region" description="Helical" evidence="9">
    <location>
        <begin position="366"/>
        <end position="385"/>
    </location>
</feature>
<dbReference type="PANTHER" id="PTHR30614:SF37">
    <property type="entry name" value="AMINO-ACID ABC TRANSPORTER PERMEASE PROTEIN YHDX-RELATED"/>
    <property type="match status" value="1"/>
</dbReference>
<dbReference type="InterPro" id="IPR000515">
    <property type="entry name" value="MetI-like"/>
</dbReference>
<keyword evidence="3 9" id="KW-0813">Transport</keyword>
<comment type="subcellular location">
    <subcellularLocation>
        <location evidence="1">Cell inner membrane</location>
        <topology evidence="1">Multi-pass membrane protein</topology>
    </subcellularLocation>
    <subcellularLocation>
        <location evidence="9">Cell membrane</location>
        <topology evidence="9">Multi-pass membrane protein</topology>
    </subcellularLocation>
</comment>
<gene>
    <name evidence="11" type="ORF">PS273GM_14015</name>
</gene>
<evidence type="ECO:0000259" key="10">
    <source>
        <dbReference type="PROSITE" id="PS50928"/>
    </source>
</evidence>
<sequence>MRTIAKAGAARGSLLTDPQARAFLFQVIAVITVVAIGWFLFHNTQTNLAHRGITSGFGFLDNAAGFGISQHLIDYSESDSYGRVFWVGLLNTLLVSIIGIILATIIGFILGVARLSPNWLIRKIATVYIETFRNIPPLLQIFFVYFAVLSPLPGPRESLSLWDVVFINNRGVQMPAPSAGEGFWSFWVAMFVALVAIVMLNRWARARRHATGQTFPIFSASLALFIAIPSICSLVMGAPFLWEVPELQRFNIRGGWVVIPELVSIVLALSIYTAAFIGETVRAGIQSVSHGQTEAAASLGLRPGRVLRLVIIPQAMRVIIPPLTSQYLNLAKNSSLAAAIGYPDMVSLFAGTVLNQTGQAIETMAITMSVYLAISISISLLMNWYNKRIALIER</sequence>
<organism evidence="11 12">
    <name type="scientific">Stutzerimonas stutzeri</name>
    <name type="common">Pseudomonas stutzeri</name>
    <dbReference type="NCBI Taxonomy" id="316"/>
    <lineage>
        <taxon>Bacteria</taxon>
        <taxon>Pseudomonadati</taxon>
        <taxon>Pseudomonadota</taxon>
        <taxon>Gammaproteobacteria</taxon>
        <taxon>Pseudomonadales</taxon>
        <taxon>Pseudomonadaceae</taxon>
        <taxon>Stutzerimonas</taxon>
    </lineage>
</organism>
<feature type="transmembrane region" description="Helical" evidence="9">
    <location>
        <begin position="184"/>
        <end position="203"/>
    </location>
</feature>
<protein>
    <submittedName>
        <fullName evidence="11">Amino acid ABC transporter permease</fullName>
    </submittedName>
</protein>
<dbReference type="Pfam" id="PF00528">
    <property type="entry name" value="BPD_transp_1"/>
    <property type="match status" value="1"/>
</dbReference>
<keyword evidence="8 9" id="KW-0472">Membrane</keyword>
<feature type="domain" description="ABC transmembrane type-1" evidence="10">
    <location>
        <begin position="89"/>
        <end position="382"/>
    </location>
</feature>
<dbReference type="OrthoDB" id="9808531at2"/>
<evidence type="ECO:0000256" key="4">
    <source>
        <dbReference type="ARBA" id="ARBA00022475"/>
    </source>
</evidence>
<dbReference type="SUPFAM" id="SSF161098">
    <property type="entry name" value="MetI-like"/>
    <property type="match status" value="2"/>
</dbReference>
<dbReference type="PROSITE" id="PS50928">
    <property type="entry name" value="ABC_TM1"/>
    <property type="match status" value="1"/>
</dbReference>
<evidence type="ECO:0000256" key="1">
    <source>
        <dbReference type="ARBA" id="ARBA00004429"/>
    </source>
</evidence>
<dbReference type="GO" id="GO:0043190">
    <property type="term" value="C:ATP-binding cassette (ABC) transporter complex"/>
    <property type="evidence" value="ECO:0007669"/>
    <property type="project" value="InterPro"/>
</dbReference>
<keyword evidence="6" id="KW-0029">Amino-acid transport</keyword>
<evidence type="ECO:0000313" key="11">
    <source>
        <dbReference type="EMBL" id="ANF26187.1"/>
    </source>
</evidence>
<evidence type="ECO:0000256" key="8">
    <source>
        <dbReference type="ARBA" id="ARBA00023136"/>
    </source>
</evidence>
<feature type="transmembrane region" description="Helical" evidence="9">
    <location>
        <begin position="215"/>
        <end position="242"/>
    </location>
</feature>
<feature type="transmembrane region" description="Helical" evidence="9">
    <location>
        <begin position="336"/>
        <end position="354"/>
    </location>
</feature>
<dbReference type="eggNOG" id="COG4597">
    <property type="taxonomic scope" value="Bacteria"/>
</dbReference>
<proteinExistence type="inferred from homology"/>
<dbReference type="NCBIfam" id="TIGR01726">
    <property type="entry name" value="HEQRo_perm_3TM"/>
    <property type="match status" value="1"/>
</dbReference>
<evidence type="ECO:0000256" key="6">
    <source>
        <dbReference type="ARBA" id="ARBA00022970"/>
    </source>
</evidence>